<evidence type="ECO:0000256" key="1">
    <source>
        <dbReference type="SAM" id="Phobius"/>
    </source>
</evidence>
<accession>A0A1M2UXU6</accession>
<proteinExistence type="predicted"/>
<sequence>MKKKVYLSIFASLILAVCVSSIGGVFGEVLVEHVNTETAELALEGRSISDLSREEANALMRSPEFVDRLVAAKKEVSDEYWWYFGANFAIQILLILVICLVCGKFVIHTVAKHARP</sequence>
<keyword evidence="1" id="KW-0812">Transmembrane</keyword>
<gene>
    <name evidence="2" type="ORF">BEE62_08675</name>
</gene>
<keyword evidence="3" id="KW-1185">Reference proteome</keyword>
<name>A0A1M2UXU6_MARNT</name>
<dbReference type="Proteomes" id="UP000183986">
    <property type="component" value="Unassembled WGS sequence"/>
</dbReference>
<protein>
    <submittedName>
        <fullName evidence="2">Uncharacterized protein</fullName>
    </submittedName>
</protein>
<keyword evidence="1" id="KW-0472">Membrane</keyword>
<dbReference type="AlphaFoldDB" id="A0A1M2UXU6"/>
<reference evidence="2" key="1">
    <citation type="submission" date="2016-11" db="EMBL/GenBank/DDBJ databases">
        <title>Draft Genome Sequence of Marinobacter hydrocarbonoclasticus strain STW2, a polyaromatic aromatic hydrocarbon degrading and denitrifying bacterium from rhizosphere of Seagrass Enhalus acodoides.</title>
        <authorList>
            <person name="Ling J."/>
            <person name="Dong J."/>
        </authorList>
    </citation>
    <scope>NUCLEOTIDE SEQUENCE [LARGE SCALE GENOMIC DNA]</scope>
    <source>
        <strain evidence="2">STW2</strain>
    </source>
</reference>
<evidence type="ECO:0000313" key="2">
    <source>
        <dbReference type="EMBL" id="OJT00152.1"/>
    </source>
</evidence>
<evidence type="ECO:0000313" key="3">
    <source>
        <dbReference type="Proteomes" id="UP000183986"/>
    </source>
</evidence>
<dbReference type="EMBL" id="MPKY01000001">
    <property type="protein sequence ID" value="OJT00152.1"/>
    <property type="molecule type" value="Genomic_DNA"/>
</dbReference>
<keyword evidence="1" id="KW-1133">Transmembrane helix</keyword>
<organism evidence="2 3">
    <name type="scientific">Marinobacter nauticus</name>
    <name type="common">Marinobacter hydrocarbonoclasticus</name>
    <name type="synonym">Marinobacter aquaeolei</name>
    <dbReference type="NCBI Taxonomy" id="2743"/>
    <lineage>
        <taxon>Bacteria</taxon>
        <taxon>Pseudomonadati</taxon>
        <taxon>Pseudomonadota</taxon>
        <taxon>Gammaproteobacteria</taxon>
        <taxon>Pseudomonadales</taxon>
        <taxon>Marinobacteraceae</taxon>
        <taxon>Marinobacter</taxon>
    </lineage>
</organism>
<comment type="caution">
    <text evidence="2">The sequence shown here is derived from an EMBL/GenBank/DDBJ whole genome shotgun (WGS) entry which is preliminary data.</text>
</comment>
<feature type="transmembrane region" description="Helical" evidence="1">
    <location>
        <begin position="80"/>
        <end position="107"/>
    </location>
</feature>